<dbReference type="PRINTS" id="PR00150">
    <property type="entry name" value="PEPCARBXLASE"/>
</dbReference>
<name>A0A2S8SWI8_9BACT</name>
<dbReference type="GO" id="GO:0005829">
    <property type="term" value="C:cytosol"/>
    <property type="evidence" value="ECO:0007669"/>
    <property type="project" value="TreeGrafter"/>
</dbReference>
<dbReference type="PANTHER" id="PTHR30523:SF32">
    <property type="entry name" value="PHOSPHOENOLPYRUVATE CARBOXYLASE"/>
    <property type="match status" value="1"/>
</dbReference>
<evidence type="ECO:0000313" key="3">
    <source>
        <dbReference type="EMBL" id="PQV65165.1"/>
    </source>
</evidence>
<evidence type="ECO:0000256" key="2">
    <source>
        <dbReference type="ARBA" id="ARBA00022419"/>
    </source>
</evidence>
<evidence type="ECO:0000313" key="4">
    <source>
        <dbReference type="Proteomes" id="UP000237684"/>
    </source>
</evidence>
<dbReference type="GO" id="GO:0015977">
    <property type="term" value="P:carbon fixation"/>
    <property type="evidence" value="ECO:0007669"/>
    <property type="project" value="InterPro"/>
</dbReference>
<keyword evidence="4" id="KW-1185">Reference proteome</keyword>
<dbReference type="GO" id="GO:0006099">
    <property type="term" value="P:tricarboxylic acid cycle"/>
    <property type="evidence" value="ECO:0007669"/>
    <property type="project" value="InterPro"/>
</dbReference>
<dbReference type="PANTHER" id="PTHR30523">
    <property type="entry name" value="PHOSPHOENOLPYRUVATE CARBOXYLASE"/>
    <property type="match status" value="1"/>
</dbReference>
<keyword evidence="3" id="KW-0670">Pyruvate</keyword>
<dbReference type="InterPro" id="IPR021135">
    <property type="entry name" value="PEP_COase"/>
</dbReference>
<dbReference type="GO" id="GO:0008964">
    <property type="term" value="F:phosphoenolpyruvate carboxylase activity"/>
    <property type="evidence" value="ECO:0007669"/>
    <property type="project" value="InterPro"/>
</dbReference>
<dbReference type="RefSeq" id="WP_105482613.1">
    <property type="nucleotide sequence ID" value="NZ_NIGF01000002.1"/>
</dbReference>
<organism evidence="3 4">
    <name type="scientific">Abditibacterium utsteinense</name>
    <dbReference type="NCBI Taxonomy" id="1960156"/>
    <lineage>
        <taxon>Bacteria</taxon>
        <taxon>Pseudomonadati</taxon>
        <taxon>Abditibacteriota</taxon>
        <taxon>Abditibacteriia</taxon>
        <taxon>Abditibacteriales</taxon>
        <taxon>Abditibacteriaceae</taxon>
        <taxon>Abditibacterium</taxon>
    </lineage>
</organism>
<evidence type="ECO:0000256" key="1">
    <source>
        <dbReference type="ARBA" id="ARBA00003670"/>
    </source>
</evidence>
<dbReference type="Proteomes" id="UP000237684">
    <property type="component" value="Unassembled WGS sequence"/>
</dbReference>
<dbReference type="OrthoDB" id="9768133at2"/>
<protein>
    <recommendedName>
        <fullName evidence="2">Phosphoenolpyruvate carboxylase</fullName>
    </recommendedName>
</protein>
<dbReference type="InParanoid" id="A0A2S8SWI8"/>
<gene>
    <name evidence="3" type="ORF">B1R32_102173</name>
</gene>
<dbReference type="SUPFAM" id="SSF51621">
    <property type="entry name" value="Phosphoenolpyruvate/pyruvate domain"/>
    <property type="match status" value="1"/>
</dbReference>
<accession>A0A2S8SWI8</accession>
<proteinExistence type="predicted"/>
<reference evidence="3 4" key="1">
    <citation type="journal article" date="2018" name="Syst. Appl. Microbiol.">
        <title>Abditibacterium utsteinense sp. nov., the first cultivated member of candidate phylum FBP, isolated from ice-free Antarctic soil samples.</title>
        <authorList>
            <person name="Tahon G."/>
            <person name="Tytgat B."/>
            <person name="Lebbe L."/>
            <person name="Carlier A."/>
            <person name="Willems A."/>
        </authorList>
    </citation>
    <scope>NUCLEOTIDE SEQUENCE [LARGE SCALE GENOMIC DNA]</scope>
    <source>
        <strain evidence="3 4">LMG 29911</strain>
    </source>
</reference>
<dbReference type="InterPro" id="IPR015813">
    <property type="entry name" value="Pyrv/PenolPyrv_kinase-like_dom"/>
</dbReference>
<comment type="function">
    <text evidence="1">Forms oxaloacetate, a four-carbon dicarboxylic acid source for the tricarboxylic acid cycle.</text>
</comment>
<dbReference type="EMBL" id="NIGF01000002">
    <property type="protein sequence ID" value="PQV65165.1"/>
    <property type="molecule type" value="Genomic_DNA"/>
</dbReference>
<dbReference type="AlphaFoldDB" id="A0A2S8SWI8"/>
<sequence>MHDYTPFAFNKIDADLGFLIACFREVLADLGQEQLAASLPWDEIPAPDAAPPRLGQAYSVAFQLLNLVEENASQQTRRKREREEGMASERGLWGDAFARLKSDGFSESQIAQILPHIRVEPVLTAHPTEAKRLTVLEQHRELFRALGERENPNLTPAEIATIRRRIKAILERLWRTGEILLAKPEVSDERHQIGHYLGEIFPDALAQLDSRLRAAWNDAGFDLQNLRDHMPKLRFGTWVGGDRDGHALVTAPVTQETLVELRLGALIVLNRMLERLAGKMSLSIYGQTAPPELMQAIARLSSEIGSRAAPILEQDEEEPWRQFVRLMHAKMPLDTRGDVAVLVDESGFYRFPSELKTDLEILKSSLQSVGAKRLVEVDLGPIERALETFGFHLASLDVRQNSAWHDKALSQLMTAAGLDGEDFPNWSERERLRFLNAELRSPRPFLHPGATIEGEAGATLECLRVLAAHLEKYGAGVGSLIVSMTRSLSDLLVVFVLAREAGLMRMTGEGLKCALPVVPLFETVEDLQGSPAILQAWLEHPVARLSIDKATKNESDFSNVEANSTKNQDAVIETPTQQVMIGYSDSNKDKGIFASQWGLQKAQSAMAQVGQATGVKIRFFHGRGGTISRGAGPTHRFLEALPHGSLSGDIRLTEQGETIAQKFGNRATATYNLELLLAGVTANTLRHQNLEKAAQPLESLAEKLAQTSGAAYQNLLETEGFIAFFRQATPIDALEQSRIGSRPARRTGAATLADLRAIPWVFSWNQSRFYLPGWFGIGTALTNLKSDSPDDFEALKSAVSSWRFLRYVLTNVETNLASTDFDLMKAYADLVEDEAIKTRIFDLISDEWHRTTNALNDIFGGTMSSRRPRMMKTLAVRAQALEVLHLQQLELLKNWRHSTKNEDETGAGELLPELLLSINAIASGLRTTG</sequence>
<dbReference type="Gene3D" id="1.20.1440.90">
    <property type="entry name" value="Phosphoenolpyruvate/pyruvate domain"/>
    <property type="match status" value="1"/>
</dbReference>
<dbReference type="Pfam" id="PF00311">
    <property type="entry name" value="PEPcase"/>
    <property type="match status" value="1"/>
</dbReference>
<comment type="caution">
    <text evidence="3">The sequence shown here is derived from an EMBL/GenBank/DDBJ whole genome shotgun (WGS) entry which is preliminary data.</text>
</comment>